<dbReference type="InterPro" id="IPR017907">
    <property type="entry name" value="Znf_RING_CS"/>
</dbReference>
<keyword evidence="9" id="KW-1185">Reference proteome</keyword>
<proteinExistence type="predicted"/>
<organism evidence="8 9">
    <name type="scientific">Effrenium voratum</name>
    <dbReference type="NCBI Taxonomy" id="2562239"/>
    <lineage>
        <taxon>Eukaryota</taxon>
        <taxon>Sar</taxon>
        <taxon>Alveolata</taxon>
        <taxon>Dinophyceae</taxon>
        <taxon>Suessiales</taxon>
        <taxon>Symbiodiniaceae</taxon>
        <taxon>Effrenium</taxon>
    </lineage>
</organism>
<dbReference type="PROSITE" id="PS00518">
    <property type="entry name" value="ZF_RING_1"/>
    <property type="match status" value="1"/>
</dbReference>
<dbReference type="EMBL" id="CAUJNA010000739">
    <property type="protein sequence ID" value="CAJ1380698.1"/>
    <property type="molecule type" value="Genomic_DNA"/>
</dbReference>
<keyword evidence="3" id="KW-0677">Repeat</keyword>
<evidence type="ECO:0000256" key="4">
    <source>
        <dbReference type="ARBA" id="ARBA00022771"/>
    </source>
</evidence>
<keyword evidence="2" id="KW-0479">Metal-binding</keyword>
<dbReference type="GO" id="GO:0004842">
    <property type="term" value="F:ubiquitin-protein transferase activity"/>
    <property type="evidence" value="ECO:0007669"/>
    <property type="project" value="InterPro"/>
</dbReference>
<dbReference type="PANTHER" id="PTHR11685">
    <property type="entry name" value="RBR FAMILY RING FINGER AND IBR DOMAIN-CONTAINING"/>
    <property type="match status" value="1"/>
</dbReference>
<dbReference type="SUPFAM" id="SSF57850">
    <property type="entry name" value="RING/U-box"/>
    <property type="match status" value="2"/>
</dbReference>
<keyword evidence="4" id="KW-0863">Zinc-finger</keyword>
<dbReference type="Pfam" id="PF22191">
    <property type="entry name" value="IBR_1"/>
    <property type="match status" value="1"/>
</dbReference>
<dbReference type="PROSITE" id="PS51873">
    <property type="entry name" value="TRIAD"/>
    <property type="match status" value="1"/>
</dbReference>
<reference evidence="8" key="1">
    <citation type="submission" date="2023-08" db="EMBL/GenBank/DDBJ databases">
        <authorList>
            <person name="Chen Y."/>
            <person name="Shah S."/>
            <person name="Dougan E. K."/>
            <person name="Thang M."/>
            <person name="Chan C."/>
        </authorList>
    </citation>
    <scope>NUCLEOTIDE SEQUENCE</scope>
</reference>
<dbReference type="InterPro" id="IPR031127">
    <property type="entry name" value="E3_UB_ligase_RBR"/>
</dbReference>
<dbReference type="Gene3D" id="1.20.120.1750">
    <property type="match status" value="1"/>
</dbReference>
<dbReference type="Gene3D" id="3.30.40.10">
    <property type="entry name" value="Zinc/RING finger domain, C3HC4 (zinc finger)"/>
    <property type="match status" value="1"/>
</dbReference>
<evidence type="ECO:0000313" key="9">
    <source>
        <dbReference type="Proteomes" id="UP001178507"/>
    </source>
</evidence>
<evidence type="ECO:0000256" key="5">
    <source>
        <dbReference type="ARBA" id="ARBA00022786"/>
    </source>
</evidence>
<protein>
    <recommendedName>
        <fullName evidence="7">RING-type domain-containing protein</fullName>
    </recommendedName>
</protein>
<dbReference type="GO" id="GO:0016567">
    <property type="term" value="P:protein ubiquitination"/>
    <property type="evidence" value="ECO:0007669"/>
    <property type="project" value="InterPro"/>
</dbReference>
<dbReference type="GO" id="GO:0008270">
    <property type="term" value="F:zinc ion binding"/>
    <property type="evidence" value="ECO:0007669"/>
    <property type="project" value="UniProtKB-KW"/>
</dbReference>
<name>A0AA36I447_9DINO</name>
<evidence type="ECO:0000256" key="2">
    <source>
        <dbReference type="ARBA" id="ARBA00022723"/>
    </source>
</evidence>
<evidence type="ECO:0000259" key="7">
    <source>
        <dbReference type="PROSITE" id="PS51873"/>
    </source>
</evidence>
<keyword evidence="1" id="KW-0808">Transferase</keyword>
<dbReference type="InterPro" id="IPR013083">
    <property type="entry name" value="Znf_RING/FYVE/PHD"/>
</dbReference>
<accession>A0AA36I447</accession>
<dbReference type="Proteomes" id="UP001178507">
    <property type="component" value="Unassembled WGS sequence"/>
</dbReference>
<evidence type="ECO:0000256" key="3">
    <source>
        <dbReference type="ARBA" id="ARBA00022737"/>
    </source>
</evidence>
<dbReference type="InterPro" id="IPR044066">
    <property type="entry name" value="TRIAD_supradom"/>
</dbReference>
<keyword evidence="5" id="KW-0833">Ubl conjugation pathway</keyword>
<comment type="caution">
    <text evidence="8">The sequence shown here is derived from an EMBL/GenBank/DDBJ whole genome shotgun (WGS) entry which is preliminary data.</text>
</comment>
<evidence type="ECO:0000313" key="8">
    <source>
        <dbReference type="EMBL" id="CAJ1380698.1"/>
    </source>
</evidence>
<evidence type="ECO:0000256" key="1">
    <source>
        <dbReference type="ARBA" id="ARBA00022679"/>
    </source>
</evidence>
<dbReference type="SUPFAM" id="SSF68906">
    <property type="entry name" value="SAP domain"/>
    <property type="match status" value="1"/>
</dbReference>
<keyword evidence="6" id="KW-0862">Zinc</keyword>
<sequence length="300" mass="33613">MDQTDVPKLDAAELRSLGAALSVKELKKQLQELQVDLRGCVEKSELVDAFAKRLEDEKTRRSLLSYCRICCDWRLEDDIWPLTCGHIVCVQCLSVHLESQMETMRSSLKYHLPCPYAPACTHEIRFQDAAAMSDALRRLWADLQKRERLLREAKYQVLECPKAGCVGVAYLEKGRRTAMCFICEHTWEADAGGQDQEWQKPGFSRHVRRCPKCQAPIEKNGGCNHMKCTQCGRDFDWAASQAADSSASNSAGAEDEFSLPQGFEGLGEAVRGFSQFTAAFTGEAKGVCATVMVGRTWDKE</sequence>
<dbReference type="InterPro" id="IPR036361">
    <property type="entry name" value="SAP_dom_sf"/>
</dbReference>
<evidence type="ECO:0000256" key="6">
    <source>
        <dbReference type="ARBA" id="ARBA00022833"/>
    </source>
</evidence>
<feature type="domain" description="RING-type" evidence="7">
    <location>
        <begin position="63"/>
        <end position="259"/>
    </location>
</feature>
<dbReference type="AlphaFoldDB" id="A0AA36I447"/>
<gene>
    <name evidence="8" type="ORF">EVOR1521_LOCUS8582</name>
</gene>